<name>A0AAU9D3S3_9FUSO</name>
<gene>
    <name evidence="1" type="ORF">HLVA_11900</name>
</gene>
<evidence type="ECO:0000313" key="2">
    <source>
        <dbReference type="Proteomes" id="UP001321582"/>
    </source>
</evidence>
<dbReference type="RefSeq" id="WP_307903485.1">
    <property type="nucleotide sequence ID" value="NZ_AP027059.1"/>
</dbReference>
<dbReference type="AlphaFoldDB" id="A0AAU9D3S3"/>
<sequence>MILLKYPEFKKGRILKKEMLEELRDYPREMFEIYFSDYSDGIIVGFEIKVKDEELIISPGILKINKGILYLKKEEKISYEKTNKEMQIKLVLEEKTEDKDYGYLNGEVVIEELKEKSKNKDEIKERDENKNEIELGRYKLREGALLRDSYENLMDYSVEYNMLNIINVKYSTISGNSLKKEILDKFGDVLVRKGEQSIDISFGMNILNGKEVSRKAINVYLERKLKKKIDELENIDIYNHLLKISKNIGKEERVEKTGRRRATRIIVE</sequence>
<evidence type="ECO:0000313" key="1">
    <source>
        <dbReference type="EMBL" id="BDU50621.1"/>
    </source>
</evidence>
<evidence type="ECO:0008006" key="3">
    <source>
        <dbReference type="Google" id="ProtNLM"/>
    </source>
</evidence>
<accession>A0AAU9D3S3</accession>
<organism evidence="1 2">
    <name type="scientific">Haliovirga abyssi</name>
    <dbReference type="NCBI Taxonomy" id="2996794"/>
    <lineage>
        <taxon>Bacteria</taxon>
        <taxon>Fusobacteriati</taxon>
        <taxon>Fusobacteriota</taxon>
        <taxon>Fusobacteriia</taxon>
        <taxon>Fusobacteriales</taxon>
        <taxon>Haliovirgaceae</taxon>
        <taxon>Haliovirga</taxon>
    </lineage>
</organism>
<reference evidence="1 2" key="1">
    <citation type="submission" date="2022-11" db="EMBL/GenBank/DDBJ databases">
        <title>Haliovirga abyssi gen. nov., sp. nov., a mesophilic fermentative bacterium isolated from the Iheya North hydrothermal field and the proposal of Haliovirgaceae fam. nov.</title>
        <authorList>
            <person name="Miyazaki U."/>
            <person name="Tame A."/>
            <person name="Miyazaki J."/>
            <person name="Takai K."/>
            <person name="Sawayama S."/>
            <person name="Kitajima M."/>
            <person name="Okamoto A."/>
            <person name="Nakagawa S."/>
        </authorList>
    </citation>
    <scope>NUCLEOTIDE SEQUENCE [LARGE SCALE GENOMIC DNA]</scope>
    <source>
        <strain evidence="1 2">IC12</strain>
    </source>
</reference>
<dbReference type="KEGG" id="haby:HLVA_11900"/>
<proteinExistence type="predicted"/>
<dbReference type="EMBL" id="AP027059">
    <property type="protein sequence ID" value="BDU50621.1"/>
    <property type="molecule type" value="Genomic_DNA"/>
</dbReference>
<keyword evidence="2" id="KW-1185">Reference proteome</keyword>
<protein>
    <recommendedName>
        <fullName evidence="3">R3H domain-containing protein</fullName>
    </recommendedName>
</protein>
<dbReference type="Proteomes" id="UP001321582">
    <property type="component" value="Chromosome"/>
</dbReference>